<feature type="transmembrane region" description="Helical" evidence="13">
    <location>
        <begin position="412"/>
        <end position="434"/>
    </location>
</feature>
<feature type="transmembrane region" description="Helical" evidence="13">
    <location>
        <begin position="314"/>
        <end position="334"/>
    </location>
</feature>
<sequence>MQQNDLTQGRILPSLLRFAIPFLLANFVQALYGAVDTAVVGWFSNDAGISAVSIGSQVMQIIQAFMVGLTTGGTVLIAQYCGGQKRQDVSQTISTMLLTFTVFSLILTGVMFLSCDGILFLLQTPKEAMQMAREYVMVCSAGILFLVMYNAVSAVLRGTGDSRHPLIFIAIACVTNMVLDVLMVGGLGMGPAGAALATICSQALSMVVSLLFLKRQTHLIDLHWKRLRLSVEKLKLVFQIGFPISLQDTMVHISFLIIAAIINHMGLIASAAVGIANKFEGFAMLPAAAFSGAIATFAAQNMGAGKPERAQKGLHWSIISALLPAVLFFLWSQLLPETIFAIFNASPEVTEAGVSYLRSFSIDFLLVAFVFSMNGFCNGCGKTTFTMINGIAATILIRIPVSYIVMTLNGGLFEVGLAAPLASFLSIVVAFFYIRTGKWKNFKLSEKTQ</sequence>
<dbReference type="Pfam" id="PF01554">
    <property type="entry name" value="MatE"/>
    <property type="match status" value="2"/>
</dbReference>
<proteinExistence type="inferred from homology"/>
<dbReference type="PANTHER" id="PTHR43298">
    <property type="entry name" value="MULTIDRUG RESISTANCE PROTEIN NORM-RELATED"/>
    <property type="match status" value="1"/>
</dbReference>
<evidence type="ECO:0000313" key="14">
    <source>
        <dbReference type="EMBL" id="MBC8611586.1"/>
    </source>
</evidence>
<comment type="similarity">
    <text evidence="3">Belongs to the multi antimicrobial extrusion (MATE) (TC 2.A.66.1) family.</text>
</comment>
<feature type="transmembrane region" description="Helical" evidence="13">
    <location>
        <begin position="282"/>
        <end position="302"/>
    </location>
</feature>
<keyword evidence="9 13" id="KW-1133">Transmembrane helix</keyword>
<feature type="transmembrane region" description="Helical" evidence="13">
    <location>
        <begin position="93"/>
        <end position="123"/>
    </location>
</feature>
<dbReference type="OrthoDB" id="9776324at2"/>
<evidence type="ECO:0000256" key="4">
    <source>
        <dbReference type="ARBA" id="ARBA00020268"/>
    </source>
</evidence>
<comment type="subcellular location">
    <subcellularLocation>
        <location evidence="2">Cell membrane</location>
        <topology evidence="2">Multi-pass membrane protein</topology>
    </subcellularLocation>
</comment>
<keyword evidence="5" id="KW-0813">Transport</keyword>
<dbReference type="EMBL" id="JACRTL010000006">
    <property type="protein sequence ID" value="MBC8611586.1"/>
    <property type="molecule type" value="Genomic_DNA"/>
</dbReference>
<dbReference type="CDD" id="cd13138">
    <property type="entry name" value="MATE_yoeA_like"/>
    <property type="match status" value="1"/>
</dbReference>
<dbReference type="GO" id="GO:0006811">
    <property type="term" value="P:monoatomic ion transport"/>
    <property type="evidence" value="ECO:0007669"/>
    <property type="project" value="UniProtKB-KW"/>
</dbReference>
<evidence type="ECO:0000256" key="12">
    <source>
        <dbReference type="ARBA" id="ARBA00031636"/>
    </source>
</evidence>
<evidence type="ECO:0000256" key="10">
    <source>
        <dbReference type="ARBA" id="ARBA00023065"/>
    </source>
</evidence>
<dbReference type="InterPro" id="IPR048279">
    <property type="entry name" value="MdtK-like"/>
</dbReference>
<keyword evidence="8 13" id="KW-0812">Transmembrane</keyword>
<dbReference type="GO" id="GO:0015297">
    <property type="term" value="F:antiporter activity"/>
    <property type="evidence" value="ECO:0007669"/>
    <property type="project" value="UniProtKB-KW"/>
</dbReference>
<dbReference type="PIRSF" id="PIRSF006603">
    <property type="entry name" value="DinF"/>
    <property type="match status" value="1"/>
</dbReference>
<evidence type="ECO:0000256" key="13">
    <source>
        <dbReference type="SAM" id="Phobius"/>
    </source>
</evidence>
<dbReference type="GO" id="GO:0005886">
    <property type="term" value="C:plasma membrane"/>
    <property type="evidence" value="ECO:0007669"/>
    <property type="project" value="UniProtKB-SubCell"/>
</dbReference>
<feature type="transmembrane region" description="Helical" evidence="13">
    <location>
        <begin position="135"/>
        <end position="156"/>
    </location>
</feature>
<feature type="transmembrane region" description="Helical" evidence="13">
    <location>
        <begin position="194"/>
        <end position="213"/>
    </location>
</feature>
<keyword evidence="11 13" id="KW-0472">Membrane</keyword>
<keyword evidence="10" id="KW-0406">Ion transport</keyword>
<feature type="transmembrane region" description="Helical" evidence="13">
    <location>
        <begin position="253"/>
        <end position="276"/>
    </location>
</feature>
<keyword evidence="7" id="KW-1003">Cell membrane</keyword>
<dbReference type="NCBIfam" id="TIGR00797">
    <property type="entry name" value="matE"/>
    <property type="match status" value="1"/>
</dbReference>
<comment type="caution">
    <text evidence="14">The sequence shown here is derived from an EMBL/GenBank/DDBJ whole genome shotgun (WGS) entry which is preliminary data.</text>
</comment>
<dbReference type="Proteomes" id="UP000632659">
    <property type="component" value="Unassembled WGS sequence"/>
</dbReference>
<organism evidence="14 15">
    <name type="scientific">Massiliimalia timonensis</name>
    <dbReference type="NCBI Taxonomy" id="1987501"/>
    <lineage>
        <taxon>Bacteria</taxon>
        <taxon>Bacillati</taxon>
        <taxon>Bacillota</taxon>
        <taxon>Clostridia</taxon>
        <taxon>Eubacteriales</taxon>
        <taxon>Oscillospiraceae</taxon>
        <taxon>Massiliimalia</taxon>
    </lineage>
</organism>
<comment type="function">
    <text evidence="1">Multidrug efflux pump.</text>
</comment>
<feature type="transmembrane region" description="Helical" evidence="13">
    <location>
        <begin position="385"/>
        <end position="406"/>
    </location>
</feature>
<gene>
    <name evidence="14" type="ORF">H8702_10805</name>
</gene>
<dbReference type="InterPro" id="IPR050222">
    <property type="entry name" value="MATE_MdtK"/>
</dbReference>
<evidence type="ECO:0000256" key="11">
    <source>
        <dbReference type="ARBA" id="ARBA00023136"/>
    </source>
</evidence>
<feature type="transmembrane region" description="Helical" evidence="13">
    <location>
        <begin position="354"/>
        <end position="373"/>
    </location>
</feature>
<feature type="transmembrane region" description="Helical" evidence="13">
    <location>
        <begin position="61"/>
        <end position="81"/>
    </location>
</feature>
<evidence type="ECO:0000313" key="15">
    <source>
        <dbReference type="Proteomes" id="UP000632659"/>
    </source>
</evidence>
<evidence type="ECO:0000256" key="5">
    <source>
        <dbReference type="ARBA" id="ARBA00022448"/>
    </source>
</evidence>
<evidence type="ECO:0000256" key="7">
    <source>
        <dbReference type="ARBA" id="ARBA00022475"/>
    </source>
</evidence>
<evidence type="ECO:0000256" key="3">
    <source>
        <dbReference type="ARBA" id="ARBA00010199"/>
    </source>
</evidence>
<reference evidence="14" key="1">
    <citation type="submission" date="2020-08" db="EMBL/GenBank/DDBJ databases">
        <title>Genome public.</title>
        <authorList>
            <person name="Liu C."/>
            <person name="Sun Q."/>
        </authorList>
    </citation>
    <scope>NUCLEOTIDE SEQUENCE</scope>
    <source>
        <strain evidence="14">NSJ-15</strain>
    </source>
</reference>
<keyword evidence="6" id="KW-0050">Antiport</keyword>
<dbReference type="GO" id="GO:0042910">
    <property type="term" value="F:xenobiotic transmembrane transporter activity"/>
    <property type="evidence" value="ECO:0007669"/>
    <property type="project" value="InterPro"/>
</dbReference>
<evidence type="ECO:0000256" key="8">
    <source>
        <dbReference type="ARBA" id="ARBA00022692"/>
    </source>
</evidence>
<evidence type="ECO:0000256" key="2">
    <source>
        <dbReference type="ARBA" id="ARBA00004651"/>
    </source>
</evidence>
<name>A0A8J6P252_9FIRM</name>
<protein>
    <recommendedName>
        <fullName evidence="4">Probable multidrug resistance protein NorM</fullName>
    </recommendedName>
    <alternativeName>
        <fullName evidence="12">Multidrug-efflux transporter</fullName>
    </alternativeName>
</protein>
<dbReference type="AlphaFoldDB" id="A0A8J6P252"/>
<feature type="transmembrane region" description="Helical" evidence="13">
    <location>
        <begin position="168"/>
        <end position="188"/>
    </location>
</feature>
<evidence type="ECO:0000256" key="9">
    <source>
        <dbReference type="ARBA" id="ARBA00022989"/>
    </source>
</evidence>
<evidence type="ECO:0000256" key="1">
    <source>
        <dbReference type="ARBA" id="ARBA00003408"/>
    </source>
</evidence>
<dbReference type="PANTHER" id="PTHR43298:SF2">
    <property type="entry name" value="FMN_FAD EXPORTER YEEO-RELATED"/>
    <property type="match status" value="1"/>
</dbReference>
<feature type="transmembrane region" description="Helical" evidence="13">
    <location>
        <begin position="12"/>
        <end position="35"/>
    </location>
</feature>
<dbReference type="RefSeq" id="WP_093987778.1">
    <property type="nucleotide sequence ID" value="NZ_FYDD01000002.1"/>
</dbReference>
<evidence type="ECO:0000256" key="6">
    <source>
        <dbReference type="ARBA" id="ARBA00022449"/>
    </source>
</evidence>
<dbReference type="InterPro" id="IPR002528">
    <property type="entry name" value="MATE_fam"/>
</dbReference>
<keyword evidence="15" id="KW-1185">Reference proteome</keyword>
<accession>A0A8J6P252</accession>